<gene>
    <name evidence="1" type="ORF">RW1_066_00220</name>
</gene>
<comment type="caution">
    <text evidence="1">The sequence shown here is derived from an EMBL/GenBank/DDBJ whole genome shotgun (WGS) entry which is preliminary data.</text>
</comment>
<sequence>MANPYRVTPDQVIDRIKAETGTELSTWTPIRGSSLTCTRRPGHTTPAEPLHGGVAMAQARVDA</sequence>
<keyword evidence="2" id="KW-1185">Reference proteome</keyword>
<proteinExistence type="predicted"/>
<organism evidence="1 2">
    <name type="scientific">Rhodococcus wratislaviensis NBRC 100605</name>
    <dbReference type="NCBI Taxonomy" id="1219028"/>
    <lineage>
        <taxon>Bacteria</taxon>
        <taxon>Bacillati</taxon>
        <taxon>Actinomycetota</taxon>
        <taxon>Actinomycetes</taxon>
        <taxon>Mycobacteriales</taxon>
        <taxon>Nocardiaceae</taxon>
        <taxon>Rhodococcus</taxon>
    </lineage>
</organism>
<evidence type="ECO:0000313" key="2">
    <source>
        <dbReference type="Proteomes" id="UP000019491"/>
    </source>
</evidence>
<reference evidence="1 2" key="1">
    <citation type="submission" date="2014-02" db="EMBL/GenBank/DDBJ databases">
        <title>Whole genome shotgun sequence of Rhodococcus wratislaviensis NBRC 100605.</title>
        <authorList>
            <person name="Hosoyama A."/>
            <person name="Tsuchikane K."/>
            <person name="Yoshida I."/>
            <person name="Ohji S."/>
            <person name="Ichikawa N."/>
            <person name="Yamazoe A."/>
            <person name="Fujita N."/>
        </authorList>
    </citation>
    <scope>NUCLEOTIDE SEQUENCE [LARGE SCALE GENOMIC DNA]</scope>
    <source>
        <strain evidence="1 2">NBRC 100605</strain>
    </source>
</reference>
<dbReference type="EMBL" id="BAWF01000066">
    <property type="protein sequence ID" value="GAF49055.1"/>
    <property type="molecule type" value="Genomic_DNA"/>
</dbReference>
<protein>
    <submittedName>
        <fullName evidence="1">Uncharacterized protein</fullName>
    </submittedName>
</protein>
<evidence type="ECO:0000313" key="1">
    <source>
        <dbReference type="EMBL" id="GAF49055.1"/>
    </source>
</evidence>
<dbReference type="Proteomes" id="UP000019491">
    <property type="component" value="Unassembled WGS sequence"/>
</dbReference>
<dbReference type="AlphaFoldDB" id="X0RDF5"/>
<name>X0RDF5_RHOWR</name>
<accession>X0RDF5</accession>